<feature type="domain" description="Chemokine interleukin-8-like" evidence="4">
    <location>
        <begin position="29"/>
        <end position="83"/>
    </location>
</feature>
<dbReference type="AlphaFoldDB" id="A0A9Y3S119"/>
<evidence type="ECO:0000259" key="4">
    <source>
        <dbReference type="SMART" id="SM00199"/>
    </source>
</evidence>
<keyword evidence="5" id="KW-1185">Reference proteome</keyword>
<dbReference type="GO" id="GO:0008009">
    <property type="term" value="F:chemokine activity"/>
    <property type="evidence" value="ECO:0007669"/>
    <property type="project" value="InterPro"/>
</dbReference>
<gene>
    <name evidence="6" type="primary">LOC102198769</name>
</gene>
<evidence type="ECO:0000313" key="6">
    <source>
        <dbReference type="RefSeq" id="XP_005751247.1"/>
    </source>
</evidence>
<accession>A0A9Y3S119</accession>
<name>A0A9Y3S119_9CICH</name>
<dbReference type="SUPFAM" id="SSF54117">
    <property type="entry name" value="Interleukin 8-like chemokines"/>
    <property type="match status" value="1"/>
</dbReference>
<evidence type="ECO:0000256" key="2">
    <source>
        <dbReference type="SAM" id="MobiDB-lite"/>
    </source>
</evidence>
<feature type="region of interest" description="Disordered" evidence="2">
    <location>
        <begin position="89"/>
        <end position="136"/>
    </location>
</feature>
<dbReference type="GO" id="GO:0005615">
    <property type="term" value="C:extracellular space"/>
    <property type="evidence" value="ECO:0007669"/>
    <property type="project" value="UniProtKB-KW"/>
</dbReference>
<dbReference type="Gene3D" id="2.40.50.40">
    <property type="match status" value="1"/>
</dbReference>
<dbReference type="InterPro" id="IPR001811">
    <property type="entry name" value="Chemokine_IL8-like_dom"/>
</dbReference>
<dbReference type="SMART" id="SM00199">
    <property type="entry name" value="SCY"/>
    <property type="match status" value="1"/>
</dbReference>
<evidence type="ECO:0000256" key="3">
    <source>
        <dbReference type="SAM" id="SignalP"/>
    </source>
</evidence>
<dbReference type="GeneID" id="102198769"/>
<feature type="compositionally biased region" description="Basic and acidic residues" evidence="2">
    <location>
        <begin position="125"/>
        <end position="136"/>
    </location>
</feature>
<dbReference type="InterPro" id="IPR036048">
    <property type="entry name" value="Interleukin_8-like_sf"/>
</dbReference>
<keyword evidence="3" id="KW-0732">Signal</keyword>
<reference evidence="6" key="1">
    <citation type="submission" date="2025-08" db="UniProtKB">
        <authorList>
            <consortium name="RefSeq"/>
        </authorList>
    </citation>
    <scope>IDENTIFICATION</scope>
</reference>
<evidence type="ECO:0000313" key="5">
    <source>
        <dbReference type="Proteomes" id="UP000695023"/>
    </source>
</evidence>
<dbReference type="Proteomes" id="UP000695023">
    <property type="component" value="Unplaced"/>
</dbReference>
<protein>
    <submittedName>
        <fullName evidence="6">C-C motif chemokine 16-like</fullName>
    </submittedName>
</protein>
<dbReference type="RefSeq" id="XP_005751247.1">
    <property type="nucleotide sequence ID" value="XM_005751190.1"/>
</dbReference>
<dbReference type="Pfam" id="PF00048">
    <property type="entry name" value="IL8"/>
    <property type="match status" value="1"/>
</dbReference>
<organism evidence="5 6">
    <name type="scientific">Pundamilia nyererei</name>
    <dbReference type="NCBI Taxonomy" id="303518"/>
    <lineage>
        <taxon>Eukaryota</taxon>
        <taxon>Metazoa</taxon>
        <taxon>Chordata</taxon>
        <taxon>Craniata</taxon>
        <taxon>Vertebrata</taxon>
        <taxon>Euteleostomi</taxon>
        <taxon>Actinopterygii</taxon>
        <taxon>Neopterygii</taxon>
        <taxon>Teleostei</taxon>
        <taxon>Neoteleostei</taxon>
        <taxon>Acanthomorphata</taxon>
        <taxon>Ovalentaria</taxon>
        <taxon>Cichlomorphae</taxon>
        <taxon>Cichliformes</taxon>
        <taxon>Cichlidae</taxon>
        <taxon>African cichlids</taxon>
        <taxon>Pseudocrenilabrinae</taxon>
        <taxon>Haplochromini</taxon>
        <taxon>Pundamilia</taxon>
    </lineage>
</organism>
<evidence type="ECO:0000256" key="1">
    <source>
        <dbReference type="ARBA" id="ARBA00022514"/>
    </source>
</evidence>
<proteinExistence type="predicted"/>
<dbReference type="GO" id="GO:0006955">
    <property type="term" value="P:immune response"/>
    <property type="evidence" value="ECO:0007669"/>
    <property type="project" value="InterPro"/>
</dbReference>
<sequence length="136" mass="15396">MKTLSLTVGLLLMLFPVYHSDASKKVNTPDSCCFRFFDKRIPKANIVSIVKTHRQCPTPAFVIKTPRGLFCVKQTAEWAMEQFVKQEREYIPPVPQEPTGRPSSLNTEGSHHESKLSNNKGSTVTEEHQDKLTSFC</sequence>
<keyword evidence="1" id="KW-0202">Cytokine</keyword>
<feature type="signal peptide" evidence="3">
    <location>
        <begin position="1"/>
        <end position="22"/>
    </location>
</feature>
<feature type="chain" id="PRO_5041331681" evidence="3">
    <location>
        <begin position="23"/>
        <end position="136"/>
    </location>
</feature>